<keyword evidence="3" id="KW-1133">Transmembrane helix</keyword>
<feature type="transmembrane region" description="Helical" evidence="3">
    <location>
        <begin position="130"/>
        <end position="149"/>
    </location>
</feature>
<evidence type="ECO:0000256" key="3">
    <source>
        <dbReference type="SAM" id="Phobius"/>
    </source>
</evidence>
<feature type="region of interest" description="Disordered" evidence="2">
    <location>
        <begin position="157"/>
        <end position="195"/>
    </location>
</feature>
<evidence type="ECO:0000256" key="2">
    <source>
        <dbReference type="SAM" id="MobiDB-lite"/>
    </source>
</evidence>
<feature type="transmembrane region" description="Helical" evidence="3">
    <location>
        <begin position="106"/>
        <end position="124"/>
    </location>
</feature>
<proteinExistence type="predicted"/>
<sequence>MLEAIAEGQQRHAEWKEKWARYDAREKEMWARQQAEGWEQWAQRQAQGVEKWAQGVEKWAEGVEKWADHLGKRERRKMERRMHREMLREQRRALKRQRQAEEANPLMGWVFALAAMVMVGMALLQPDKWWLIFVALGMGAASAGILGQVQQNKKRARLQQGQGTAPELEEAQSEAPVKPVASGKTTVPSASEDPRTARVDALCDKLLAELRAGPGVLRDVVHQPEQTVDALRKSCHELARRERELRSLSTPEDERRLEEEHAKLAARVESERDAVVKERLEKTLRLLDEQRGQRAELATAASRLEAEHMRLYYTLENLYTQVLRVRSADTASADVAGAGLRRSVEQLGLEMDAVAEALEEVHQDAPRRERVPTR</sequence>
<dbReference type="Proteomes" id="UP001611383">
    <property type="component" value="Chromosome"/>
</dbReference>
<name>A0ABY9XA22_9BACT</name>
<organism evidence="4 5">
    <name type="scientific">Archangium minus</name>
    <dbReference type="NCBI Taxonomy" id="83450"/>
    <lineage>
        <taxon>Bacteria</taxon>
        <taxon>Pseudomonadati</taxon>
        <taxon>Myxococcota</taxon>
        <taxon>Myxococcia</taxon>
        <taxon>Myxococcales</taxon>
        <taxon>Cystobacterineae</taxon>
        <taxon>Archangiaceae</taxon>
        <taxon>Archangium</taxon>
    </lineage>
</organism>
<keyword evidence="1" id="KW-0175">Coiled coil</keyword>
<gene>
    <name evidence="4" type="ORF">F0U60_05310</name>
</gene>
<accession>A0ABY9XA22</accession>
<keyword evidence="5" id="KW-1185">Reference proteome</keyword>
<protein>
    <submittedName>
        <fullName evidence="4">Uncharacterized protein</fullName>
    </submittedName>
</protein>
<evidence type="ECO:0000256" key="1">
    <source>
        <dbReference type="SAM" id="Coils"/>
    </source>
</evidence>
<dbReference type="EMBL" id="CP043494">
    <property type="protein sequence ID" value="WNG52236.1"/>
    <property type="molecule type" value="Genomic_DNA"/>
</dbReference>
<feature type="coiled-coil region" evidence="1">
    <location>
        <begin position="254"/>
        <end position="307"/>
    </location>
</feature>
<evidence type="ECO:0000313" key="5">
    <source>
        <dbReference type="Proteomes" id="UP001611383"/>
    </source>
</evidence>
<keyword evidence="3" id="KW-0812">Transmembrane</keyword>
<evidence type="ECO:0000313" key="4">
    <source>
        <dbReference type="EMBL" id="WNG52236.1"/>
    </source>
</evidence>
<reference evidence="4 5" key="1">
    <citation type="submission" date="2019-08" db="EMBL/GenBank/DDBJ databases">
        <title>Archangium and Cystobacter genomes.</title>
        <authorList>
            <person name="Chen I.-C.K."/>
            <person name="Wielgoss S."/>
        </authorList>
    </citation>
    <scope>NUCLEOTIDE SEQUENCE [LARGE SCALE GENOMIC DNA]</scope>
    <source>
        <strain evidence="4 5">Cbm 6</strain>
    </source>
</reference>
<keyword evidence="3" id="KW-0472">Membrane</keyword>